<protein>
    <recommendedName>
        <fullName evidence="6">WD40 repeat-like protein</fullName>
    </recommendedName>
</protein>
<reference evidence="4 5" key="1">
    <citation type="journal article" date="2020" name="ISME J.">
        <title>Uncovering the hidden diversity of litter-decomposition mechanisms in mushroom-forming fungi.</title>
        <authorList>
            <person name="Floudas D."/>
            <person name="Bentzer J."/>
            <person name="Ahren D."/>
            <person name="Johansson T."/>
            <person name="Persson P."/>
            <person name="Tunlid A."/>
        </authorList>
    </citation>
    <scope>NUCLEOTIDE SEQUENCE [LARGE SCALE GENOMIC DNA]</scope>
    <source>
        <strain evidence="4 5">CBS 291.85</strain>
    </source>
</reference>
<dbReference type="InterPro" id="IPR050349">
    <property type="entry name" value="WD_LIS1/nudF_dynein_reg"/>
</dbReference>
<evidence type="ECO:0000256" key="2">
    <source>
        <dbReference type="ARBA" id="ARBA00022737"/>
    </source>
</evidence>
<dbReference type="InterPro" id="IPR001680">
    <property type="entry name" value="WD40_rpt"/>
</dbReference>
<dbReference type="InterPro" id="IPR020472">
    <property type="entry name" value="WD40_PAC1"/>
</dbReference>
<keyword evidence="5" id="KW-1185">Reference proteome</keyword>
<evidence type="ECO:0008006" key="6">
    <source>
        <dbReference type="Google" id="ProtNLM"/>
    </source>
</evidence>
<gene>
    <name evidence="4" type="ORF">D9758_017351</name>
</gene>
<keyword evidence="1 3" id="KW-0853">WD repeat</keyword>
<dbReference type="InterPro" id="IPR015943">
    <property type="entry name" value="WD40/YVTN_repeat-like_dom_sf"/>
</dbReference>
<dbReference type="PROSITE" id="PS50082">
    <property type="entry name" value="WD_REPEATS_2"/>
    <property type="match status" value="4"/>
</dbReference>
<dbReference type="EMBL" id="JAACJM010000253">
    <property type="protein sequence ID" value="KAF5334716.1"/>
    <property type="molecule type" value="Genomic_DNA"/>
</dbReference>
<dbReference type="PROSITE" id="PS50294">
    <property type="entry name" value="WD_REPEATS_REGION"/>
    <property type="match status" value="4"/>
</dbReference>
<dbReference type="AlphaFoldDB" id="A0A8H5C473"/>
<evidence type="ECO:0000256" key="1">
    <source>
        <dbReference type="ARBA" id="ARBA00022574"/>
    </source>
</evidence>
<feature type="repeat" description="WD" evidence="3">
    <location>
        <begin position="262"/>
        <end position="290"/>
    </location>
</feature>
<proteinExistence type="predicted"/>
<name>A0A8H5C473_9AGAR</name>
<sequence>MEKFLQKKILFWIEAMNLMGKMSECIRTLDLVLKRGQFQEIEQRQHILQCRDMANVFALSVVKEMTPHLYLSILPFYPAISKSFGKQVKVNTEIKCSQSVGFWDTGSEVKGISVSPDGTRIVSGSEDGTVRIWDAQTGTAIGEPLRGHQDWVQSVAFSPDGARIVSGSDDRTVRIWDAQTGTAIGEPLQGHEHSVQSVAFSPDGARIVSGSGDFTVRIWDAQTGTAIGEPLQGYEYWVQSVAFSPDGARTVSGSDDRTGEPLQGHQNFVQSVAFSSSGAQILSGSSDRAVTNPSTGHTLSCKYNNWTIDKDGWIQFPGIHCGIIWIQPQYCPTLCTPQNLVIISRKGCTKLSFDEVVYGKDWAQCFTDK</sequence>
<dbReference type="OrthoDB" id="6262491at2759"/>
<dbReference type="PRINTS" id="PR00320">
    <property type="entry name" value="GPROTEINBRPT"/>
</dbReference>
<dbReference type="Proteomes" id="UP000559256">
    <property type="component" value="Unassembled WGS sequence"/>
</dbReference>
<feature type="repeat" description="WD" evidence="3">
    <location>
        <begin position="145"/>
        <end position="186"/>
    </location>
</feature>
<dbReference type="PROSITE" id="PS00678">
    <property type="entry name" value="WD_REPEATS_1"/>
    <property type="match status" value="3"/>
</dbReference>
<dbReference type="Pfam" id="PF00400">
    <property type="entry name" value="WD40"/>
    <property type="match status" value="5"/>
</dbReference>
<dbReference type="PANTHER" id="PTHR44129">
    <property type="entry name" value="WD REPEAT-CONTAINING PROTEIN POP1"/>
    <property type="match status" value="1"/>
</dbReference>
<dbReference type="SUPFAM" id="SSF50978">
    <property type="entry name" value="WD40 repeat-like"/>
    <property type="match status" value="1"/>
</dbReference>
<evidence type="ECO:0000313" key="4">
    <source>
        <dbReference type="EMBL" id="KAF5334716.1"/>
    </source>
</evidence>
<feature type="repeat" description="WD" evidence="3">
    <location>
        <begin position="102"/>
        <end position="143"/>
    </location>
</feature>
<dbReference type="SMART" id="SM00320">
    <property type="entry name" value="WD40"/>
    <property type="match status" value="4"/>
</dbReference>
<comment type="caution">
    <text evidence="4">The sequence shown here is derived from an EMBL/GenBank/DDBJ whole genome shotgun (WGS) entry which is preliminary data.</text>
</comment>
<keyword evidence="2" id="KW-0677">Repeat</keyword>
<accession>A0A8H5C473</accession>
<evidence type="ECO:0000256" key="3">
    <source>
        <dbReference type="PROSITE-ProRule" id="PRU00221"/>
    </source>
</evidence>
<evidence type="ECO:0000313" key="5">
    <source>
        <dbReference type="Proteomes" id="UP000559256"/>
    </source>
</evidence>
<organism evidence="4 5">
    <name type="scientific">Tetrapyrgos nigripes</name>
    <dbReference type="NCBI Taxonomy" id="182062"/>
    <lineage>
        <taxon>Eukaryota</taxon>
        <taxon>Fungi</taxon>
        <taxon>Dikarya</taxon>
        <taxon>Basidiomycota</taxon>
        <taxon>Agaricomycotina</taxon>
        <taxon>Agaricomycetes</taxon>
        <taxon>Agaricomycetidae</taxon>
        <taxon>Agaricales</taxon>
        <taxon>Marasmiineae</taxon>
        <taxon>Marasmiaceae</taxon>
        <taxon>Tetrapyrgos</taxon>
    </lineage>
</organism>
<dbReference type="InterPro" id="IPR036322">
    <property type="entry name" value="WD40_repeat_dom_sf"/>
</dbReference>
<dbReference type="Gene3D" id="2.130.10.10">
    <property type="entry name" value="YVTN repeat-like/Quinoprotein amine dehydrogenase"/>
    <property type="match status" value="3"/>
</dbReference>
<dbReference type="CDD" id="cd00200">
    <property type="entry name" value="WD40"/>
    <property type="match status" value="1"/>
</dbReference>
<dbReference type="InterPro" id="IPR019775">
    <property type="entry name" value="WD40_repeat_CS"/>
</dbReference>
<feature type="repeat" description="WD" evidence="3">
    <location>
        <begin position="188"/>
        <end position="229"/>
    </location>
</feature>